<dbReference type="InterPro" id="IPR002893">
    <property type="entry name" value="Znf_MYND"/>
</dbReference>
<feature type="region of interest" description="Disordered" evidence="6">
    <location>
        <begin position="489"/>
        <end position="536"/>
    </location>
</feature>
<keyword evidence="7" id="KW-1133">Transmembrane helix</keyword>
<protein>
    <submittedName>
        <fullName evidence="10">Uncharacterized protein</fullName>
    </submittedName>
</protein>
<dbReference type="GO" id="GO:0016579">
    <property type="term" value="P:protein deubiquitination"/>
    <property type="evidence" value="ECO:0007669"/>
    <property type="project" value="InterPro"/>
</dbReference>
<dbReference type="Gene3D" id="3.90.70.10">
    <property type="entry name" value="Cysteine proteinases"/>
    <property type="match status" value="1"/>
</dbReference>
<dbReference type="InterPro" id="IPR018200">
    <property type="entry name" value="USP_CS"/>
</dbReference>
<dbReference type="SUPFAM" id="SSF54001">
    <property type="entry name" value="Cysteine proteinases"/>
    <property type="match status" value="1"/>
</dbReference>
<keyword evidence="7" id="KW-0472">Membrane</keyword>
<feature type="domain" description="MYND-type" evidence="9">
    <location>
        <begin position="83"/>
        <end position="120"/>
    </location>
</feature>
<feature type="compositionally biased region" description="Polar residues" evidence="6">
    <location>
        <begin position="506"/>
        <end position="534"/>
    </location>
</feature>
<dbReference type="GO" id="GO:0004843">
    <property type="term" value="F:cysteine-type deubiquitinase activity"/>
    <property type="evidence" value="ECO:0007669"/>
    <property type="project" value="InterPro"/>
</dbReference>
<dbReference type="InterPro" id="IPR028889">
    <property type="entry name" value="USP"/>
</dbReference>
<dbReference type="Pfam" id="PF00443">
    <property type="entry name" value="UCH"/>
    <property type="match status" value="1"/>
</dbReference>
<dbReference type="Pfam" id="PF01753">
    <property type="entry name" value="zf-MYND"/>
    <property type="match status" value="1"/>
</dbReference>
<evidence type="ECO:0000259" key="8">
    <source>
        <dbReference type="PROSITE" id="PS50235"/>
    </source>
</evidence>
<dbReference type="PROSITE" id="PS01360">
    <property type="entry name" value="ZF_MYND_1"/>
    <property type="match status" value="1"/>
</dbReference>
<keyword evidence="4" id="KW-0862">Zinc</keyword>
<evidence type="ECO:0000259" key="9">
    <source>
        <dbReference type="PROSITE" id="PS50865"/>
    </source>
</evidence>
<dbReference type="EnsemblPlants" id="AUR62020297-RA">
    <property type="protein sequence ID" value="AUR62020297-RA:cds"/>
    <property type="gene ID" value="AUR62020297"/>
</dbReference>
<proteinExistence type="inferred from homology"/>
<dbReference type="InterPro" id="IPR001394">
    <property type="entry name" value="Peptidase_C19_UCH"/>
</dbReference>
<dbReference type="PANTHER" id="PTHR24006:SF677">
    <property type="entry name" value="UBIQUITIN CARBOXYL-TERMINAL HYDROLASE 19"/>
    <property type="match status" value="1"/>
</dbReference>
<dbReference type="Gramene" id="AUR62020297-RA">
    <property type="protein sequence ID" value="AUR62020297-RA:cds"/>
    <property type="gene ID" value="AUR62020297"/>
</dbReference>
<dbReference type="CDD" id="cd02661">
    <property type="entry name" value="Peptidase_C19E"/>
    <property type="match status" value="1"/>
</dbReference>
<keyword evidence="3 5" id="KW-0863">Zinc-finger</keyword>
<dbReference type="KEGG" id="cqi:110720839"/>
<reference evidence="10" key="2">
    <citation type="submission" date="2021-03" db="UniProtKB">
        <authorList>
            <consortium name="EnsemblPlants"/>
        </authorList>
    </citation>
    <scope>IDENTIFICATION</scope>
</reference>
<dbReference type="SUPFAM" id="SSF144232">
    <property type="entry name" value="HIT/MYND zinc finger-like"/>
    <property type="match status" value="1"/>
</dbReference>
<dbReference type="Gene3D" id="6.10.140.2220">
    <property type="match status" value="1"/>
</dbReference>
<gene>
    <name evidence="10" type="primary">LOC110720839</name>
</gene>
<evidence type="ECO:0000313" key="11">
    <source>
        <dbReference type="Proteomes" id="UP000596660"/>
    </source>
</evidence>
<dbReference type="InterPro" id="IPR038765">
    <property type="entry name" value="Papain-like_cys_pep_sf"/>
</dbReference>
<organism evidence="10 11">
    <name type="scientific">Chenopodium quinoa</name>
    <name type="common">Quinoa</name>
    <dbReference type="NCBI Taxonomy" id="63459"/>
    <lineage>
        <taxon>Eukaryota</taxon>
        <taxon>Viridiplantae</taxon>
        <taxon>Streptophyta</taxon>
        <taxon>Embryophyta</taxon>
        <taxon>Tracheophyta</taxon>
        <taxon>Spermatophyta</taxon>
        <taxon>Magnoliopsida</taxon>
        <taxon>eudicotyledons</taxon>
        <taxon>Gunneridae</taxon>
        <taxon>Pentapetalae</taxon>
        <taxon>Caryophyllales</taxon>
        <taxon>Chenopodiaceae</taxon>
        <taxon>Chenopodioideae</taxon>
        <taxon>Atripliceae</taxon>
        <taxon>Chenopodium</taxon>
    </lineage>
</organism>
<evidence type="ECO:0000256" key="4">
    <source>
        <dbReference type="ARBA" id="ARBA00022833"/>
    </source>
</evidence>
<feature type="domain" description="USP" evidence="8">
    <location>
        <begin position="174"/>
        <end position="480"/>
    </location>
</feature>
<dbReference type="GO" id="GO:0008270">
    <property type="term" value="F:zinc ion binding"/>
    <property type="evidence" value="ECO:0007669"/>
    <property type="project" value="UniProtKB-KW"/>
</dbReference>
<dbReference type="OrthoDB" id="420187at2759"/>
<feature type="transmembrane region" description="Helical" evidence="7">
    <location>
        <begin position="28"/>
        <end position="47"/>
    </location>
</feature>
<feature type="region of interest" description="Disordered" evidence="6">
    <location>
        <begin position="727"/>
        <end position="769"/>
    </location>
</feature>
<dbReference type="GO" id="GO:0005634">
    <property type="term" value="C:nucleus"/>
    <property type="evidence" value="ECO:0007669"/>
    <property type="project" value="TreeGrafter"/>
</dbReference>
<dbReference type="FunFam" id="3.90.70.10:FF:000026">
    <property type="entry name" value="Ubiquitin carboxyl-terminal hydrolase 15"/>
    <property type="match status" value="1"/>
</dbReference>
<evidence type="ECO:0000256" key="3">
    <source>
        <dbReference type="ARBA" id="ARBA00022771"/>
    </source>
</evidence>
<dbReference type="Proteomes" id="UP000596660">
    <property type="component" value="Unplaced"/>
</dbReference>
<evidence type="ECO:0000256" key="7">
    <source>
        <dbReference type="SAM" id="Phobius"/>
    </source>
</evidence>
<dbReference type="RefSeq" id="XP_021755587.1">
    <property type="nucleotide sequence ID" value="XM_021899895.1"/>
</dbReference>
<name>A0A803LXU6_CHEQI</name>
<dbReference type="PROSITE" id="PS00972">
    <property type="entry name" value="USP_1"/>
    <property type="match status" value="1"/>
</dbReference>
<comment type="similarity">
    <text evidence="1">Belongs to the peptidase C19 family.</text>
</comment>
<keyword evidence="7" id="KW-0812">Transmembrane</keyword>
<accession>A0A803LXU6</accession>
<dbReference type="PROSITE" id="PS50235">
    <property type="entry name" value="USP_3"/>
    <property type="match status" value="1"/>
</dbReference>
<evidence type="ECO:0000256" key="1">
    <source>
        <dbReference type="ARBA" id="ARBA00009085"/>
    </source>
</evidence>
<evidence type="ECO:0000256" key="6">
    <source>
        <dbReference type="SAM" id="MobiDB-lite"/>
    </source>
</evidence>
<reference evidence="10" key="1">
    <citation type="journal article" date="2017" name="Nature">
        <title>The genome of Chenopodium quinoa.</title>
        <authorList>
            <person name="Jarvis D.E."/>
            <person name="Ho Y.S."/>
            <person name="Lightfoot D.J."/>
            <person name="Schmoeckel S.M."/>
            <person name="Li B."/>
            <person name="Borm T.J.A."/>
            <person name="Ohyanagi H."/>
            <person name="Mineta K."/>
            <person name="Michell C.T."/>
            <person name="Saber N."/>
            <person name="Kharbatia N.M."/>
            <person name="Rupper R.R."/>
            <person name="Sharp A.R."/>
            <person name="Dally N."/>
            <person name="Boughton B.A."/>
            <person name="Woo Y.H."/>
            <person name="Gao G."/>
            <person name="Schijlen E.G.W.M."/>
            <person name="Guo X."/>
            <person name="Momin A.A."/>
            <person name="Negrao S."/>
            <person name="Al-Babili S."/>
            <person name="Gehring C."/>
            <person name="Roessner U."/>
            <person name="Jung C."/>
            <person name="Murphy K."/>
            <person name="Arold S.T."/>
            <person name="Gojobori T."/>
            <person name="van der Linden C.G."/>
            <person name="van Loo E.N."/>
            <person name="Jellen E.N."/>
            <person name="Maughan P.J."/>
            <person name="Tester M."/>
        </authorList>
    </citation>
    <scope>NUCLEOTIDE SEQUENCE [LARGE SCALE GENOMIC DNA]</scope>
    <source>
        <strain evidence="10">cv. PI 614886</strain>
    </source>
</reference>
<dbReference type="GO" id="GO:0005829">
    <property type="term" value="C:cytosol"/>
    <property type="evidence" value="ECO:0007669"/>
    <property type="project" value="TreeGrafter"/>
</dbReference>
<feature type="compositionally biased region" description="Acidic residues" evidence="6">
    <location>
        <begin position="729"/>
        <end position="747"/>
    </location>
</feature>
<evidence type="ECO:0000256" key="5">
    <source>
        <dbReference type="PROSITE-ProRule" id="PRU00134"/>
    </source>
</evidence>
<dbReference type="OMA" id="HKMRCKE"/>
<dbReference type="PROSITE" id="PS50865">
    <property type="entry name" value="ZF_MYND_2"/>
    <property type="match status" value="1"/>
</dbReference>
<keyword evidence="11" id="KW-1185">Reference proteome</keyword>
<dbReference type="PANTHER" id="PTHR24006">
    <property type="entry name" value="UBIQUITIN CARBOXYL-TERMINAL HYDROLASE"/>
    <property type="match status" value="1"/>
</dbReference>
<dbReference type="AlphaFoldDB" id="A0A803LXU6"/>
<sequence>MHVSSFTQTLSLDPNPNPNPNPFWNWNWVLQFFITVFFLALGFLCLLRSTASKYFVVDSNFNSNSNSSTTSFPDMDASVVNSCASCGKPASKVCTGCKLVRYCSAMCQKQHWLSEHRKKCSKSSQQTGGKRNMSIALVPSSGSVKTQKVVDKVLFPYDEFVKLYDWDKSIFPPCGLLNCGNSCFANVVLQCLAHTRPLVAYLLEKGHRRNCRRNEWCFLCELEMHMTKASRSQQPFSPINILSRLPSIGGNLGHGKQEDAHEFMRFAIDTMQSVCLDEHGGEKVIDPKSQETTLIQHIFGGQLRSQVICTTCNQVSYQYENMMDLTVEIQGDATSLQECLDQFTAKEWLHGENLYKCDGCNDYVRAWKRLTIHQAPNVLTIALKRFQSGRFGKINKKIIFPESLDLSPYMSEGRDGTDKYKLYAVVVHVDMLNASFFGHYICYTKGFQGDWYRIDDCKVARVELDEVLSQGAYMLLYRRISARPKCLKTSEPAINQQQDGRKLSTEAENSSSTRQADSLNSLEVSNSNCSSANHLDSDVNRQLDHTHTPAEQLKPIDSDLEDFQTVNSVSDLPVSVEVSENGNCSLSTLTAVAAQTVSSSPSCSSAELPGEVSDIPGSSAMGGNLLSEASREGLAALAVAAASVSDVEAVCFPADFSGSTGKPEEHRFEDENNSHVAGISENFVPVTSDPTVPCEMNCYSNGSVAGYPHHKVDERMDSEMGYLGLLDKEESEVSPDGMDLDSVELNEPDNRSNGNIHDITTDESPVNSC</sequence>
<evidence type="ECO:0000256" key="2">
    <source>
        <dbReference type="ARBA" id="ARBA00022723"/>
    </source>
</evidence>
<dbReference type="GeneID" id="110720839"/>
<keyword evidence="2" id="KW-0479">Metal-binding</keyword>
<dbReference type="InterPro" id="IPR050164">
    <property type="entry name" value="Peptidase_C19"/>
</dbReference>
<evidence type="ECO:0000313" key="10">
    <source>
        <dbReference type="EnsemblPlants" id="AUR62020297-RA:cds"/>
    </source>
</evidence>